<dbReference type="Proteomes" id="UP000009168">
    <property type="component" value="Unassembled WGS sequence"/>
</dbReference>
<dbReference type="FunFam" id="3.10.300.10:FF:000001">
    <property type="entry name" value="Putative 3-methyladenine DNA glycosylase"/>
    <property type="match status" value="1"/>
</dbReference>
<dbReference type="EMBL" id="GG662447">
    <property type="protein sequence ID" value="EAR84268.1"/>
    <property type="molecule type" value="Genomic_DNA"/>
</dbReference>
<dbReference type="STRING" id="312017.I7LZM2"/>
<dbReference type="KEGG" id="tet:TTHERM_00715720"/>
<evidence type="ECO:0000256" key="7">
    <source>
        <dbReference type="ARBA" id="ARBA00023204"/>
    </source>
</evidence>
<dbReference type="PANTHER" id="PTHR10429:SF0">
    <property type="entry name" value="DNA-3-METHYLADENINE GLYCOSYLASE"/>
    <property type="match status" value="1"/>
</dbReference>
<organism evidence="9 10">
    <name type="scientific">Tetrahymena thermophila (strain SB210)</name>
    <dbReference type="NCBI Taxonomy" id="312017"/>
    <lineage>
        <taxon>Eukaryota</taxon>
        <taxon>Sar</taxon>
        <taxon>Alveolata</taxon>
        <taxon>Ciliophora</taxon>
        <taxon>Intramacronucleata</taxon>
        <taxon>Oligohymenophorea</taxon>
        <taxon>Hymenostomatida</taxon>
        <taxon>Tetrahymenina</taxon>
        <taxon>Tetrahymenidae</taxon>
        <taxon>Tetrahymena</taxon>
    </lineage>
</organism>
<evidence type="ECO:0000256" key="3">
    <source>
        <dbReference type="ARBA" id="ARBA00009232"/>
    </source>
</evidence>
<evidence type="ECO:0000256" key="1">
    <source>
        <dbReference type="ARBA" id="ARBA00000086"/>
    </source>
</evidence>
<dbReference type="InterPro" id="IPR011034">
    <property type="entry name" value="Formyl_transferase-like_C_sf"/>
</dbReference>
<name>I7LZM2_TETTS</name>
<evidence type="ECO:0000313" key="9">
    <source>
        <dbReference type="EMBL" id="EAR84268.1"/>
    </source>
</evidence>
<evidence type="ECO:0000256" key="5">
    <source>
        <dbReference type="ARBA" id="ARBA00022763"/>
    </source>
</evidence>
<evidence type="ECO:0000256" key="6">
    <source>
        <dbReference type="ARBA" id="ARBA00022801"/>
    </source>
</evidence>
<sequence length="241" mass="27589">MQKQKRPQEDIEQPKQKSISDFFGKKASAKKADDDQLKQVPDSFYEKDVVTLAQDLLGKLIVHKTKDGIIACRIVETEAYKAPEDKACHAYKNKKTEKTSSFWLPGGHVYMFTIYNNTWCFNVVAATAEEPEAVLVRAVEPIKGLHLIHRNRSSLKSNKTEDLVNGPGKLTLAMGITKERNGFDMRGEGKDLFIAESPENLKKFEIIASKRINIDYAEEWIDKYWRFTIKDNKFVSVPLQF</sequence>
<dbReference type="InterPro" id="IPR003180">
    <property type="entry name" value="MPG"/>
</dbReference>
<reference evidence="10" key="1">
    <citation type="journal article" date="2006" name="PLoS Biol.">
        <title>Macronuclear genome sequence of the ciliate Tetrahymena thermophila, a model eukaryote.</title>
        <authorList>
            <person name="Eisen J.A."/>
            <person name="Coyne R.S."/>
            <person name="Wu M."/>
            <person name="Wu D."/>
            <person name="Thiagarajan M."/>
            <person name="Wortman J.R."/>
            <person name="Badger J.H."/>
            <person name="Ren Q."/>
            <person name="Amedeo P."/>
            <person name="Jones K.M."/>
            <person name="Tallon L.J."/>
            <person name="Delcher A.L."/>
            <person name="Salzberg S.L."/>
            <person name="Silva J.C."/>
            <person name="Haas B.J."/>
            <person name="Majoros W.H."/>
            <person name="Farzad M."/>
            <person name="Carlton J.M."/>
            <person name="Smith R.K. Jr."/>
            <person name="Garg J."/>
            <person name="Pearlman R.E."/>
            <person name="Karrer K.M."/>
            <person name="Sun L."/>
            <person name="Manning G."/>
            <person name="Elde N.C."/>
            <person name="Turkewitz A.P."/>
            <person name="Asai D.J."/>
            <person name="Wilkes D.E."/>
            <person name="Wang Y."/>
            <person name="Cai H."/>
            <person name="Collins K."/>
            <person name="Stewart B.A."/>
            <person name="Lee S.R."/>
            <person name="Wilamowska K."/>
            <person name="Weinberg Z."/>
            <person name="Ruzzo W.L."/>
            <person name="Wloga D."/>
            <person name="Gaertig J."/>
            <person name="Frankel J."/>
            <person name="Tsao C.-C."/>
            <person name="Gorovsky M.A."/>
            <person name="Keeling P.J."/>
            <person name="Waller R.F."/>
            <person name="Patron N.J."/>
            <person name="Cherry J.M."/>
            <person name="Stover N.A."/>
            <person name="Krieger C.J."/>
            <person name="del Toro C."/>
            <person name="Ryder H.F."/>
            <person name="Williamson S.C."/>
            <person name="Barbeau R.A."/>
            <person name="Hamilton E.P."/>
            <person name="Orias E."/>
        </authorList>
    </citation>
    <scope>NUCLEOTIDE SEQUENCE [LARGE SCALE GENOMIC DNA]</scope>
    <source>
        <strain evidence="10">SB210</strain>
    </source>
</reference>
<comment type="catalytic activity">
    <reaction evidence="1">
        <text>Hydrolysis of alkylated DNA, releasing 3-methyladenine, 3-methylguanine, 7-methylguanine and 7-methyladenine.</text>
        <dbReference type="EC" id="3.2.2.21"/>
    </reaction>
</comment>
<dbReference type="CDD" id="cd00540">
    <property type="entry name" value="AAG"/>
    <property type="match status" value="1"/>
</dbReference>
<dbReference type="GeneID" id="7831843"/>
<dbReference type="EC" id="3.2.2.21" evidence="4"/>
<dbReference type="Gene3D" id="3.10.300.10">
    <property type="entry name" value="Methylpurine-DNA glycosylase (MPG)"/>
    <property type="match status" value="1"/>
</dbReference>
<keyword evidence="6" id="KW-0378">Hydrolase</keyword>
<comment type="similarity">
    <text evidence="3">Belongs to the DNA glycosylase MPG family.</text>
</comment>
<dbReference type="PANTHER" id="PTHR10429">
    <property type="entry name" value="DNA-3-METHYLADENINE GLYCOSYLASE"/>
    <property type="match status" value="1"/>
</dbReference>
<dbReference type="SUPFAM" id="SSF50486">
    <property type="entry name" value="FMT C-terminal domain-like"/>
    <property type="match status" value="1"/>
</dbReference>
<evidence type="ECO:0000313" key="10">
    <source>
        <dbReference type="Proteomes" id="UP000009168"/>
    </source>
</evidence>
<accession>I7LZM2</accession>
<gene>
    <name evidence="9" type="ORF">TTHERM_00715720</name>
</gene>
<keyword evidence="7" id="KW-0234">DNA repair</keyword>
<evidence type="ECO:0000256" key="8">
    <source>
        <dbReference type="ARBA" id="ARBA00033426"/>
    </source>
</evidence>
<dbReference type="AlphaFoldDB" id="I7LZM2"/>
<comment type="function">
    <text evidence="2">Hydrolysis of the deoxyribose N-glycosidic bond to excise 3-methyladenine, and 7-methylguanine from the damaged DNA polymer formed by alkylation lesions.</text>
</comment>
<dbReference type="eggNOG" id="KOG4486">
    <property type="taxonomic scope" value="Eukaryota"/>
</dbReference>
<dbReference type="HOGENOM" id="CLU_060471_0_2_1"/>
<dbReference type="GO" id="GO:0006284">
    <property type="term" value="P:base-excision repair"/>
    <property type="evidence" value="ECO:0007669"/>
    <property type="project" value="InterPro"/>
</dbReference>
<dbReference type="OrthoDB" id="6353017at2759"/>
<dbReference type="InParanoid" id="I7LZM2"/>
<dbReference type="NCBIfam" id="TIGR00567">
    <property type="entry name" value="3mg"/>
    <property type="match status" value="1"/>
</dbReference>
<dbReference type="RefSeq" id="XP_001031931.1">
    <property type="nucleotide sequence ID" value="XM_001031931.1"/>
</dbReference>
<keyword evidence="5" id="KW-0227">DNA damage</keyword>
<dbReference type="GO" id="GO:0003677">
    <property type="term" value="F:DNA binding"/>
    <property type="evidence" value="ECO:0007669"/>
    <property type="project" value="InterPro"/>
</dbReference>
<dbReference type="InterPro" id="IPR036995">
    <property type="entry name" value="MPG_sf"/>
</dbReference>
<dbReference type="Pfam" id="PF02245">
    <property type="entry name" value="Pur_DNA_glyco"/>
    <property type="match status" value="1"/>
</dbReference>
<evidence type="ECO:0000256" key="2">
    <source>
        <dbReference type="ARBA" id="ARBA00002421"/>
    </source>
</evidence>
<keyword evidence="10" id="KW-1185">Reference proteome</keyword>
<evidence type="ECO:0000256" key="4">
    <source>
        <dbReference type="ARBA" id="ARBA00012000"/>
    </source>
</evidence>
<dbReference type="GO" id="GO:0003905">
    <property type="term" value="F:alkylbase DNA N-glycosylase activity"/>
    <property type="evidence" value="ECO:0007669"/>
    <property type="project" value="UniProtKB-EC"/>
</dbReference>
<proteinExistence type="inferred from homology"/>
<protein>
    <recommendedName>
        <fullName evidence="4">DNA-3-methyladenine glycosylase II</fullName>
        <ecNumber evidence="4">3.2.2.21</ecNumber>
    </recommendedName>
    <alternativeName>
        <fullName evidence="8">3-methyladenine DNA glycosidase</fullName>
    </alternativeName>
</protein>
<dbReference type="HAMAP" id="MF_00527">
    <property type="entry name" value="3MGH"/>
    <property type="match status" value="1"/>
</dbReference>